<evidence type="ECO:0000313" key="2">
    <source>
        <dbReference type="Proteomes" id="UP000588112"/>
    </source>
</evidence>
<accession>A0A7W8Z498</accession>
<sequence length="271" mass="29730">MTLDRTRKLLSPSSLTGGDHKMFDQAISTLLGLGFIQKSEEERISLAGRAATLDGTHWEDFCTVLRKAVFEPELNQVIMKGDKTTGAADLNRALCWFLSLDPTAVTVGANNFEAMQDGALIAEARPAIPNPTRWNRFTSWATTIGLAAPALPTMGDPNHYVPDCTVAIRQTVMEIWEHKANVNAVEFVRSLRDQLPVLPGGAYSRSLGVEDPGDTTAGPALSFALLRGGYEEWLEFGREADAKQLLSIYDRERPATPHTFSSVTVFKDYNG</sequence>
<comment type="caution">
    <text evidence="1">The sequence shown here is derived from an EMBL/GenBank/DDBJ whole genome shotgun (WGS) entry which is preliminary data.</text>
</comment>
<dbReference type="InterPro" id="IPR049812">
    <property type="entry name" value="DpdG-like"/>
</dbReference>
<evidence type="ECO:0000313" key="1">
    <source>
        <dbReference type="EMBL" id="MBB5627194.1"/>
    </source>
</evidence>
<name>A0A7W8Z498_9ACTN</name>
<dbReference type="Proteomes" id="UP000588112">
    <property type="component" value="Unassembled WGS sequence"/>
</dbReference>
<protein>
    <submittedName>
        <fullName evidence="1">Uncharacterized protein</fullName>
    </submittedName>
</protein>
<organism evidence="1 2">
    <name type="scientific">Sphaerisporangium krabiense</name>
    <dbReference type="NCBI Taxonomy" id="763782"/>
    <lineage>
        <taxon>Bacteria</taxon>
        <taxon>Bacillati</taxon>
        <taxon>Actinomycetota</taxon>
        <taxon>Actinomycetes</taxon>
        <taxon>Streptosporangiales</taxon>
        <taxon>Streptosporangiaceae</taxon>
        <taxon>Sphaerisporangium</taxon>
    </lineage>
</organism>
<dbReference type="NCBIfam" id="NF041064">
    <property type="entry name" value="DpdG"/>
    <property type="match status" value="1"/>
</dbReference>
<reference evidence="1 2" key="1">
    <citation type="submission" date="2020-08" db="EMBL/GenBank/DDBJ databases">
        <title>Sequencing the genomes of 1000 actinobacteria strains.</title>
        <authorList>
            <person name="Klenk H.-P."/>
        </authorList>
    </citation>
    <scope>NUCLEOTIDE SEQUENCE [LARGE SCALE GENOMIC DNA]</scope>
    <source>
        <strain evidence="1 2">DSM 45790</strain>
    </source>
</reference>
<dbReference type="EMBL" id="JACHBR010000001">
    <property type="protein sequence ID" value="MBB5627194.1"/>
    <property type="molecule type" value="Genomic_DNA"/>
</dbReference>
<proteinExistence type="predicted"/>
<gene>
    <name evidence="1" type="ORF">BJ981_002893</name>
</gene>
<keyword evidence="2" id="KW-1185">Reference proteome</keyword>
<dbReference type="AlphaFoldDB" id="A0A7W8Z498"/>